<gene>
    <name evidence="2" type="primary">LOC136082536</name>
</gene>
<reference evidence="2" key="1">
    <citation type="submission" date="2025-08" db="UniProtKB">
        <authorList>
            <consortium name="RefSeq"/>
        </authorList>
    </citation>
    <scope>IDENTIFICATION</scope>
</reference>
<protein>
    <submittedName>
        <fullName evidence="2">Uncharacterized protein LOC136082536</fullName>
    </submittedName>
</protein>
<dbReference type="GeneID" id="136082536"/>
<evidence type="ECO:0000313" key="1">
    <source>
        <dbReference type="Proteomes" id="UP001652625"/>
    </source>
</evidence>
<name>A0ABM4C8Q7_HYDVU</name>
<keyword evidence="1" id="KW-1185">Reference proteome</keyword>
<dbReference type="RefSeq" id="XP_065658016.1">
    <property type="nucleotide sequence ID" value="XM_065801944.1"/>
</dbReference>
<evidence type="ECO:0000313" key="2">
    <source>
        <dbReference type="RefSeq" id="XP_065658016.1"/>
    </source>
</evidence>
<sequence length="255" mass="30254">MNSVMFADDTNLFLTNNDIKKLYADMNIELCKINNWFKANKLSLNAEKTKYILFHKKTQEENLPPKLPNLSLNDILVNKQSNIRFLGIIVDEKLSWLPHIIYIQSKITKIIGLMYRVRSYVNKNSLKLIYFGLIHSFISYANISWASTQAAKIKKVYSLQKHACRIIYSKNRREHAKPLMKDMKMMNVFEINIYQHLIFMYRYNHNISPISFNNKFKINENDSYNLRANMSNTYKLPRIINKYSEYSILYRGPKV</sequence>
<accession>A0ABM4C8Q7</accession>
<dbReference type="Proteomes" id="UP001652625">
    <property type="component" value="Chromosome 07"/>
</dbReference>
<dbReference type="PANTHER" id="PTHR33332">
    <property type="entry name" value="REVERSE TRANSCRIPTASE DOMAIN-CONTAINING PROTEIN"/>
    <property type="match status" value="1"/>
</dbReference>
<organism evidence="1 2">
    <name type="scientific">Hydra vulgaris</name>
    <name type="common">Hydra</name>
    <name type="synonym">Hydra attenuata</name>
    <dbReference type="NCBI Taxonomy" id="6087"/>
    <lineage>
        <taxon>Eukaryota</taxon>
        <taxon>Metazoa</taxon>
        <taxon>Cnidaria</taxon>
        <taxon>Hydrozoa</taxon>
        <taxon>Hydroidolina</taxon>
        <taxon>Anthoathecata</taxon>
        <taxon>Aplanulata</taxon>
        <taxon>Hydridae</taxon>
        <taxon>Hydra</taxon>
    </lineage>
</organism>
<proteinExistence type="predicted"/>